<comment type="caution">
    <text evidence="2">The sequence shown here is derived from an EMBL/GenBank/DDBJ whole genome shotgun (WGS) entry which is preliminary data.</text>
</comment>
<dbReference type="GeneID" id="93166044"/>
<evidence type="ECO:0000313" key="3">
    <source>
        <dbReference type="Proteomes" id="UP000037392"/>
    </source>
</evidence>
<proteinExistence type="predicted"/>
<dbReference type="GO" id="GO:0008757">
    <property type="term" value="F:S-adenosylmethionine-dependent methyltransferase activity"/>
    <property type="evidence" value="ECO:0007669"/>
    <property type="project" value="InterPro"/>
</dbReference>
<dbReference type="OrthoDB" id="5522265at2"/>
<dbReference type="InterPro" id="IPR013216">
    <property type="entry name" value="Methyltransf_11"/>
</dbReference>
<sequence length="197" mass="22015">MIPFSYDIMQPMYPLLIQQFLDDYNLSAGVALDIGTGPGNLAVELAKVTAMDLILVDIDGEALRTAQSRLFELGVDNRISTLCADVEKLPLRDNLADFIMCRGSIGFWPVPVQGITEIYRVLKPGGCAIVGVGAGRYMPETMRRRIYESMSASDRTTSPRQYTLEDYDAFARQAMLSDYRVIIEDDISKGCWLEVKK</sequence>
<organism evidence="2 3">
    <name type="scientific">[Clostridium] citroniae WAL-19142</name>
    <dbReference type="NCBI Taxonomy" id="742734"/>
    <lineage>
        <taxon>Bacteria</taxon>
        <taxon>Bacillati</taxon>
        <taxon>Bacillota</taxon>
        <taxon>Clostridia</taxon>
        <taxon>Lachnospirales</taxon>
        <taxon>Lachnospiraceae</taxon>
        <taxon>Enterocloster</taxon>
    </lineage>
</organism>
<dbReference type="SUPFAM" id="SSF53335">
    <property type="entry name" value="S-adenosyl-L-methionine-dependent methyltransferases"/>
    <property type="match status" value="1"/>
</dbReference>
<protein>
    <recommendedName>
        <fullName evidence="1">Methyltransferase type 11 domain-containing protein</fullName>
    </recommendedName>
</protein>
<dbReference type="AlphaFoldDB" id="A0A0J9BBT4"/>
<reference evidence="2 3" key="1">
    <citation type="submission" date="2011-04" db="EMBL/GenBank/DDBJ databases">
        <title>The Genome Sequence of Clostridium citroniae WAL-19142.</title>
        <authorList>
            <consortium name="The Broad Institute Genome Sequencing Platform"/>
            <person name="Earl A."/>
            <person name="Ward D."/>
            <person name="Feldgarden M."/>
            <person name="Gevers D."/>
            <person name="Warren Y.A."/>
            <person name="Tyrrell K.L."/>
            <person name="Citron D.M."/>
            <person name="Goldstein E.J."/>
            <person name="Daigneault M."/>
            <person name="Allen-Vercoe E."/>
            <person name="Young S.K."/>
            <person name="Zeng Q."/>
            <person name="Gargeya S."/>
            <person name="Fitzgerald M."/>
            <person name="Haas B."/>
            <person name="Abouelleil A."/>
            <person name="Alvarado L."/>
            <person name="Arachchi H.M."/>
            <person name="Berlin A."/>
            <person name="Brown A."/>
            <person name="Chapman S.B."/>
            <person name="Chen Z."/>
            <person name="Dunbar C."/>
            <person name="Freedman E."/>
            <person name="Gearin G."/>
            <person name="Gellesch M."/>
            <person name="Goldberg J."/>
            <person name="Griggs A."/>
            <person name="Gujja S."/>
            <person name="Heilman E.R."/>
            <person name="Heiman D."/>
            <person name="Howarth C."/>
            <person name="Larson L."/>
            <person name="Lui A."/>
            <person name="MacDonald P.J."/>
            <person name="Mehta T."/>
            <person name="Montmayeur A."/>
            <person name="Murphy C."/>
            <person name="Neiman D."/>
            <person name="Pearson M."/>
            <person name="Priest M."/>
            <person name="Roberts A."/>
            <person name="Saif S."/>
            <person name="Shea T."/>
            <person name="Shenoy N."/>
            <person name="Sisk P."/>
            <person name="Stolte C."/>
            <person name="Sykes S."/>
            <person name="White J."/>
            <person name="Yandava C."/>
            <person name="Wortman J."/>
            <person name="Nusbaum C."/>
            <person name="Birren B."/>
        </authorList>
    </citation>
    <scope>NUCLEOTIDE SEQUENCE [LARGE SCALE GENOMIC DNA]</scope>
    <source>
        <strain evidence="2 3">WAL-19142</strain>
    </source>
</reference>
<dbReference type="Pfam" id="PF08241">
    <property type="entry name" value="Methyltransf_11"/>
    <property type="match status" value="1"/>
</dbReference>
<feature type="domain" description="Methyltransferase type 11" evidence="1">
    <location>
        <begin position="32"/>
        <end position="129"/>
    </location>
</feature>
<dbReference type="Proteomes" id="UP000037392">
    <property type="component" value="Unassembled WGS sequence"/>
</dbReference>
<dbReference type="PATRIC" id="fig|742734.4.peg.5928"/>
<gene>
    <name evidence="2" type="ORF">HMPREF9470_05538</name>
</gene>
<name>A0A0J9BBT4_9FIRM</name>
<dbReference type="PANTHER" id="PTHR43591">
    <property type="entry name" value="METHYLTRANSFERASE"/>
    <property type="match status" value="1"/>
</dbReference>
<accession>A0A0J9BBT4</accession>
<dbReference type="PANTHER" id="PTHR43591:SF24">
    <property type="entry name" value="2-METHOXY-6-POLYPRENYL-1,4-BENZOQUINOL METHYLASE, MITOCHONDRIAL"/>
    <property type="match status" value="1"/>
</dbReference>
<dbReference type="InterPro" id="IPR029063">
    <property type="entry name" value="SAM-dependent_MTases_sf"/>
</dbReference>
<dbReference type="RefSeq" id="WP_002565655.1">
    <property type="nucleotide sequence ID" value="NZ_KQ235888.1"/>
</dbReference>
<dbReference type="CDD" id="cd02440">
    <property type="entry name" value="AdoMet_MTases"/>
    <property type="match status" value="1"/>
</dbReference>
<evidence type="ECO:0000259" key="1">
    <source>
        <dbReference type="Pfam" id="PF08241"/>
    </source>
</evidence>
<evidence type="ECO:0000313" key="2">
    <source>
        <dbReference type="EMBL" id="KMW10688.1"/>
    </source>
</evidence>
<dbReference type="Gene3D" id="3.40.50.150">
    <property type="entry name" value="Vaccinia Virus protein VP39"/>
    <property type="match status" value="1"/>
</dbReference>
<dbReference type="EMBL" id="ADLK01000059">
    <property type="protein sequence ID" value="KMW10688.1"/>
    <property type="molecule type" value="Genomic_DNA"/>
</dbReference>